<dbReference type="EMBL" id="LM997413">
    <property type="protein sequence ID" value="CEA02046.1"/>
    <property type="molecule type" value="Genomic_DNA"/>
</dbReference>
<dbReference type="InterPro" id="IPR050767">
    <property type="entry name" value="Sel1_AlgK"/>
</dbReference>
<sequence>MINRSLVKFLGILGLCAPGMGPVVALAQSQAPMLISTEERCAFNRVDDESLPLALENCIDAAESGDIQAQFEMGELYYHGERAERDLDQAISWYEQASVQGHPDAQYRLGLMHMNGEGVERNLPQAYIILKMAAVNGQEAAMDASDLLTEKMTDEEVAAANQVLGTLFRNYLRHIREQQLRQFQPDGEDESRPRPEQPAAS</sequence>
<feature type="region of interest" description="Disordered" evidence="1">
    <location>
        <begin position="181"/>
        <end position="201"/>
    </location>
</feature>
<dbReference type="Pfam" id="PF08238">
    <property type="entry name" value="Sel1"/>
    <property type="match status" value="2"/>
</dbReference>
<feature type="chain" id="PRO_5007377862" evidence="2">
    <location>
        <begin position="28"/>
        <end position="201"/>
    </location>
</feature>
<proteinExistence type="predicted"/>
<evidence type="ECO:0000256" key="1">
    <source>
        <dbReference type="SAM" id="MobiDB-lite"/>
    </source>
</evidence>
<dbReference type="PANTHER" id="PTHR11102:SF160">
    <property type="entry name" value="ERAD-ASSOCIATED E3 UBIQUITIN-PROTEIN LIGASE COMPONENT HRD3"/>
    <property type="match status" value="1"/>
</dbReference>
<reference evidence="3" key="1">
    <citation type="submission" date="2014-07" db="EMBL/GenBank/DDBJ databases">
        <authorList>
            <person name="Urmite Genomes Urmite Genomes"/>
        </authorList>
    </citation>
    <scope>NUCLEOTIDE SEQUENCE</scope>
    <source>
        <strain evidence="3">12M76_air</strain>
    </source>
</reference>
<protein>
    <submittedName>
        <fullName evidence="3">Sel1 repeat-containing protein</fullName>
    </submittedName>
</protein>
<dbReference type="InterPro" id="IPR006597">
    <property type="entry name" value="Sel1-like"/>
</dbReference>
<name>A0A078MBG8_9PSED</name>
<evidence type="ECO:0000256" key="2">
    <source>
        <dbReference type="SAM" id="SignalP"/>
    </source>
</evidence>
<accession>A0A078MBG8</accession>
<keyword evidence="2" id="KW-0732">Signal</keyword>
<evidence type="ECO:0000313" key="3">
    <source>
        <dbReference type="EMBL" id="CEA02046.1"/>
    </source>
</evidence>
<dbReference type="PATRIC" id="fig|1461581.3.peg.610"/>
<gene>
    <name evidence="3" type="ORF">BN1049_00622</name>
</gene>
<dbReference type="PANTHER" id="PTHR11102">
    <property type="entry name" value="SEL-1-LIKE PROTEIN"/>
    <property type="match status" value="1"/>
</dbReference>
<dbReference type="EMBL" id="LK391969">
    <property type="protein sequence ID" value="CEF25709.1"/>
    <property type="molecule type" value="Genomic_DNA"/>
</dbReference>
<dbReference type="SMART" id="SM00671">
    <property type="entry name" value="SEL1"/>
    <property type="match status" value="2"/>
</dbReference>
<dbReference type="OrthoDB" id="6429934at2"/>
<dbReference type="InterPro" id="IPR011990">
    <property type="entry name" value="TPR-like_helical_dom_sf"/>
</dbReference>
<feature type="signal peptide" evidence="2">
    <location>
        <begin position="1"/>
        <end position="27"/>
    </location>
</feature>
<dbReference type="AlphaFoldDB" id="A0A078MBG8"/>
<organism evidence="3">
    <name type="scientific">Pseudomonas saudimassiliensis</name>
    <dbReference type="NCBI Taxonomy" id="1461581"/>
    <lineage>
        <taxon>Bacteria</taxon>
        <taxon>Pseudomonadati</taxon>
        <taxon>Pseudomonadota</taxon>
        <taxon>Gammaproteobacteria</taxon>
        <taxon>Pseudomonadales</taxon>
        <taxon>Pseudomonadaceae</taxon>
        <taxon>Pseudomonas</taxon>
    </lineage>
</organism>
<dbReference type="SUPFAM" id="SSF81901">
    <property type="entry name" value="HCP-like"/>
    <property type="match status" value="1"/>
</dbReference>
<dbReference type="Gene3D" id="1.25.40.10">
    <property type="entry name" value="Tetratricopeptide repeat domain"/>
    <property type="match status" value="1"/>
</dbReference>